<dbReference type="Proteomes" id="UP000077755">
    <property type="component" value="Chromosome 6"/>
</dbReference>
<keyword evidence="3" id="KW-0808">Transferase</keyword>
<protein>
    <recommendedName>
        <fullName evidence="8">Glycosyl transferase</fullName>
    </recommendedName>
</protein>
<gene>
    <name evidence="6" type="ORF">DCAR_0622789</name>
</gene>
<keyword evidence="4" id="KW-0472">Membrane</keyword>
<dbReference type="EMBL" id="CP093348">
    <property type="protein sequence ID" value="WOH03392.1"/>
    <property type="molecule type" value="Genomic_DNA"/>
</dbReference>
<dbReference type="GO" id="GO:0016020">
    <property type="term" value="C:membrane"/>
    <property type="evidence" value="ECO:0007669"/>
    <property type="project" value="UniProtKB-SubCell"/>
</dbReference>
<keyword evidence="5" id="KW-0325">Glycoprotein</keyword>
<evidence type="ECO:0000256" key="2">
    <source>
        <dbReference type="ARBA" id="ARBA00022676"/>
    </source>
</evidence>
<evidence type="ECO:0000313" key="6">
    <source>
        <dbReference type="EMBL" id="WOH03392.1"/>
    </source>
</evidence>
<accession>A0AAF0XAB9</accession>
<evidence type="ECO:0008006" key="8">
    <source>
        <dbReference type="Google" id="ProtNLM"/>
    </source>
</evidence>
<dbReference type="InterPro" id="IPR044174">
    <property type="entry name" value="BC10-like"/>
</dbReference>
<dbReference type="GO" id="GO:0016757">
    <property type="term" value="F:glycosyltransferase activity"/>
    <property type="evidence" value="ECO:0007669"/>
    <property type="project" value="UniProtKB-KW"/>
</dbReference>
<dbReference type="InterPro" id="IPR003406">
    <property type="entry name" value="Glyco_trans_14"/>
</dbReference>
<reference evidence="6" key="1">
    <citation type="journal article" date="2016" name="Nat. Genet.">
        <title>A high-quality carrot genome assembly provides new insights into carotenoid accumulation and asterid genome evolution.</title>
        <authorList>
            <person name="Iorizzo M."/>
            <person name="Ellison S."/>
            <person name="Senalik D."/>
            <person name="Zeng P."/>
            <person name="Satapoomin P."/>
            <person name="Huang J."/>
            <person name="Bowman M."/>
            <person name="Iovene M."/>
            <person name="Sanseverino W."/>
            <person name="Cavagnaro P."/>
            <person name="Yildiz M."/>
            <person name="Macko-Podgorni A."/>
            <person name="Moranska E."/>
            <person name="Grzebelus E."/>
            <person name="Grzebelus D."/>
            <person name="Ashrafi H."/>
            <person name="Zheng Z."/>
            <person name="Cheng S."/>
            <person name="Spooner D."/>
            <person name="Van Deynze A."/>
            <person name="Simon P."/>
        </authorList>
    </citation>
    <scope>NUCLEOTIDE SEQUENCE</scope>
    <source>
        <tissue evidence="6">Leaf</tissue>
    </source>
</reference>
<dbReference type="PANTHER" id="PTHR31042">
    <property type="entry name" value="CORE-2/I-BRANCHING BETA-1,6-N-ACETYLGLUCOSAMINYLTRANSFERASE FAMILY PROTEIN-RELATED"/>
    <property type="match status" value="1"/>
</dbReference>
<dbReference type="PANTHER" id="PTHR31042:SF153">
    <property type="entry name" value="GLYCOSYLTRANSFERASE BC10-LIKE"/>
    <property type="match status" value="1"/>
</dbReference>
<evidence type="ECO:0000256" key="1">
    <source>
        <dbReference type="ARBA" id="ARBA00004606"/>
    </source>
</evidence>
<organism evidence="6 7">
    <name type="scientific">Daucus carota subsp. sativus</name>
    <name type="common">Carrot</name>
    <dbReference type="NCBI Taxonomy" id="79200"/>
    <lineage>
        <taxon>Eukaryota</taxon>
        <taxon>Viridiplantae</taxon>
        <taxon>Streptophyta</taxon>
        <taxon>Embryophyta</taxon>
        <taxon>Tracheophyta</taxon>
        <taxon>Spermatophyta</taxon>
        <taxon>Magnoliopsida</taxon>
        <taxon>eudicotyledons</taxon>
        <taxon>Gunneridae</taxon>
        <taxon>Pentapetalae</taxon>
        <taxon>asterids</taxon>
        <taxon>campanulids</taxon>
        <taxon>Apiales</taxon>
        <taxon>Apiaceae</taxon>
        <taxon>Apioideae</taxon>
        <taxon>Scandiceae</taxon>
        <taxon>Daucinae</taxon>
        <taxon>Daucus</taxon>
        <taxon>Daucus sect. Daucus</taxon>
    </lineage>
</organism>
<reference evidence="6" key="2">
    <citation type="submission" date="2022-03" db="EMBL/GenBank/DDBJ databases">
        <title>Draft title - Genomic analysis of global carrot germplasm unveils the trajectory of domestication and the origin of high carotenoid orange carrot.</title>
        <authorList>
            <person name="Iorizzo M."/>
            <person name="Ellison S."/>
            <person name="Senalik D."/>
            <person name="Macko-Podgorni A."/>
            <person name="Grzebelus D."/>
            <person name="Bostan H."/>
            <person name="Rolling W."/>
            <person name="Curaba J."/>
            <person name="Simon P."/>
        </authorList>
    </citation>
    <scope>NUCLEOTIDE SEQUENCE</scope>
    <source>
        <tissue evidence="6">Leaf</tissue>
    </source>
</reference>
<evidence type="ECO:0000313" key="7">
    <source>
        <dbReference type="Proteomes" id="UP000077755"/>
    </source>
</evidence>
<dbReference type="Pfam" id="PF02485">
    <property type="entry name" value="Branch"/>
    <property type="match status" value="1"/>
</dbReference>
<comment type="subcellular location">
    <subcellularLocation>
        <location evidence="1">Membrane</location>
        <topology evidence="1">Single-pass type II membrane protein</topology>
    </subcellularLocation>
</comment>
<name>A0AAF0XAB9_DAUCS</name>
<evidence type="ECO:0000256" key="4">
    <source>
        <dbReference type="ARBA" id="ARBA00023136"/>
    </source>
</evidence>
<dbReference type="AlphaFoldDB" id="A0AAF0XAB9"/>
<proteinExistence type="predicted"/>
<keyword evidence="7" id="KW-1185">Reference proteome</keyword>
<keyword evidence="2" id="KW-0328">Glycosyltransferase</keyword>
<sequence>MHNISDPALISRALTVDHENDQKPGVPKVAFMFLTRGNLHLLPLWDLFFKGYEGFYTIYVHTQPTFNGTFPESSPFHGRRIPSKKVEWGKFSMIEAEKRLLANALLDISNQRFVLLSESCIPLFNFTTVYNYLVYSTKNFVEAYDQPGPVGQGRYNHRMRPDVTLEQWRKGSQWFQMNRELAVEIVSDHKYMALFKRFCKPACYSDEHYIPTFVSMFYWENNSNRTLTWVDWAMGGPHPTRFGRYEVTPDLLKMMRHSDKKCIYNGKKTNICYMFARKFLPSAVDRLLRIAPKIMKF</sequence>
<evidence type="ECO:0000256" key="3">
    <source>
        <dbReference type="ARBA" id="ARBA00022679"/>
    </source>
</evidence>
<evidence type="ECO:0000256" key="5">
    <source>
        <dbReference type="ARBA" id="ARBA00023180"/>
    </source>
</evidence>